<dbReference type="AlphaFoldDB" id="A0A4U9DCR8"/>
<dbReference type="Gene3D" id="3.30.1360.100">
    <property type="entry name" value="General secretion pathway protein M, EpsM"/>
    <property type="match status" value="1"/>
</dbReference>
<evidence type="ECO:0000313" key="5">
    <source>
        <dbReference type="Proteomes" id="UP000339249"/>
    </source>
</evidence>
<dbReference type="GO" id="GO:0015628">
    <property type="term" value="P:protein secretion by the type II secretion system"/>
    <property type="evidence" value="ECO:0007669"/>
    <property type="project" value="InterPro"/>
</dbReference>
<evidence type="ECO:0000256" key="1">
    <source>
        <dbReference type="SAM" id="MobiDB-lite"/>
    </source>
</evidence>
<reference evidence="4 5" key="1">
    <citation type="submission" date="2019-04" db="EMBL/GenBank/DDBJ databases">
        <authorList>
            <consortium name="Pathogen Informatics"/>
        </authorList>
    </citation>
    <scope>NUCLEOTIDE SEQUENCE [LARGE SCALE GENOMIC DNA]</scope>
    <source>
        <strain evidence="4 5">NCTC9185</strain>
    </source>
</reference>
<dbReference type="GO" id="GO:0015627">
    <property type="term" value="C:type II protein secretion system complex"/>
    <property type="evidence" value="ECO:0007669"/>
    <property type="project" value="InterPro"/>
</dbReference>
<dbReference type="Proteomes" id="UP000339249">
    <property type="component" value="Unassembled WGS sequence"/>
</dbReference>
<evidence type="ECO:0000313" key="4">
    <source>
        <dbReference type="EMBL" id="VTN14118.1"/>
    </source>
</evidence>
<protein>
    <submittedName>
        <fullName evidence="4">Type II secretory pathway, component PulL</fullName>
    </submittedName>
</protein>
<accession>A0A4U9DCR8</accession>
<evidence type="ECO:0000259" key="3">
    <source>
        <dbReference type="Pfam" id="PF12693"/>
    </source>
</evidence>
<feature type="region of interest" description="Disordered" evidence="1">
    <location>
        <begin position="165"/>
        <end position="241"/>
    </location>
</feature>
<feature type="domain" description="GspL periplasmic" evidence="3">
    <location>
        <begin position="1"/>
        <end position="92"/>
    </location>
</feature>
<dbReference type="InterPro" id="IPR007690">
    <property type="entry name" value="T2SS_GspM"/>
</dbReference>
<gene>
    <name evidence="4" type="ORF">NCTC9185_06170</name>
</gene>
<dbReference type="InterPro" id="IPR025691">
    <property type="entry name" value="GspL_pp_dom"/>
</dbReference>
<keyword evidence="2" id="KW-0812">Transmembrane</keyword>
<feature type="transmembrane region" description="Helical" evidence="2">
    <location>
        <begin position="112"/>
        <end position="130"/>
    </location>
</feature>
<evidence type="ECO:0000256" key="2">
    <source>
        <dbReference type="SAM" id="Phobius"/>
    </source>
</evidence>
<dbReference type="Pfam" id="PF12693">
    <property type="entry name" value="GspL_C"/>
    <property type="match status" value="1"/>
</dbReference>
<dbReference type="EMBL" id="CABDVU010000001">
    <property type="protein sequence ID" value="VTN14118.1"/>
    <property type="molecule type" value="Genomic_DNA"/>
</dbReference>
<name>A0A4U9DCR8_RAOTE</name>
<organism evidence="4 5">
    <name type="scientific">Raoultella terrigena</name>
    <name type="common">Klebsiella terrigena</name>
    <dbReference type="NCBI Taxonomy" id="577"/>
    <lineage>
        <taxon>Bacteria</taxon>
        <taxon>Pseudomonadati</taxon>
        <taxon>Pseudomonadota</taxon>
        <taxon>Gammaproteobacteria</taxon>
        <taxon>Enterobacterales</taxon>
        <taxon>Enterobacteriaceae</taxon>
        <taxon>Klebsiella/Raoultella group</taxon>
        <taxon>Raoultella</taxon>
    </lineage>
</organism>
<keyword evidence="2" id="KW-1133">Transmembrane helix</keyword>
<sequence length="256" mass="29290">MQQHLRQLEQAAAHPPSVVTISLVQKIVAETPGIRLRALAYDGARNALQLDVSAVSPRALEQFRLRAQPHFRVLTGEMKPRADGIEGRLSWRKTMHSLRILWQQRSQREQRLLVAMALALFVGIAYYAFWQPWLDREQQWRQTLVKEQASLRWMQQQAPLLQQLSRQRPGPAPTAEEPSASSCARRPARRWRSSDCSRRGCGSTSPRGLYLSGPDVMARRPGPAGHSRRLPGRHRASQRPGWVTVNTLILERRHEK</sequence>
<dbReference type="Pfam" id="PF04612">
    <property type="entry name" value="T2SSM"/>
    <property type="match status" value="1"/>
</dbReference>
<proteinExistence type="predicted"/>
<keyword evidence="2" id="KW-0472">Membrane</keyword>
<feature type="compositionally biased region" description="Basic residues" evidence="1">
    <location>
        <begin position="226"/>
        <end position="237"/>
    </location>
</feature>